<evidence type="ECO:0000256" key="2">
    <source>
        <dbReference type="ARBA" id="ARBA00022679"/>
    </source>
</evidence>
<evidence type="ECO:0000256" key="3">
    <source>
        <dbReference type="ARBA" id="ARBA00022777"/>
    </source>
</evidence>
<dbReference type="NCBIfam" id="TIGR00045">
    <property type="entry name" value="glycerate kinase"/>
    <property type="match status" value="1"/>
</dbReference>
<reference evidence="7" key="1">
    <citation type="submission" date="2018-03" db="EMBL/GenBank/DDBJ databases">
        <title>Lachnoclostridium SNUG30370 gen.nov., sp.nov., isolated from human faeces.</title>
        <authorList>
            <person name="Seo B."/>
            <person name="Jeon K."/>
            <person name="Ko G."/>
        </authorList>
    </citation>
    <scope>NUCLEOTIDE SEQUENCE [LARGE SCALE GENOMIC DNA]</scope>
    <source>
        <strain evidence="7">SNUG30370</strain>
    </source>
</reference>
<reference evidence="5" key="3">
    <citation type="submission" date="2021-10" db="EMBL/GenBank/DDBJ databases">
        <title>Collection of gut derived symbiotic bacterial strains cultured from healthy donors.</title>
        <authorList>
            <person name="Lin H."/>
            <person name="Littmann E."/>
            <person name="Kohout C."/>
            <person name="Pamer E.G."/>
        </authorList>
    </citation>
    <scope>NUCLEOTIDE SEQUENCE</scope>
    <source>
        <strain evidence="5">DFI.4.48</strain>
    </source>
</reference>
<dbReference type="InterPro" id="IPR018197">
    <property type="entry name" value="Glycerate_kinase_RE-like"/>
</dbReference>
<dbReference type="SUPFAM" id="SSF110738">
    <property type="entry name" value="Glycerate kinase I"/>
    <property type="match status" value="1"/>
</dbReference>
<evidence type="ECO:0000256" key="1">
    <source>
        <dbReference type="ARBA" id="ARBA00006284"/>
    </source>
</evidence>
<organism evidence="6 7">
    <name type="scientific">Faecalibacillus faecis</name>
    <dbReference type="NCBI Taxonomy" id="1982628"/>
    <lineage>
        <taxon>Bacteria</taxon>
        <taxon>Bacillati</taxon>
        <taxon>Bacillota</taxon>
        <taxon>Erysipelotrichia</taxon>
        <taxon>Erysipelotrichales</taxon>
        <taxon>Coprobacillaceae</taxon>
        <taxon>Faecalibacillus</taxon>
    </lineage>
</organism>
<keyword evidence="7" id="KW-1185">Reference proteome</keyword>
<protein>
    <submittedName>
        <fullName evidence="6">Glycerate kinase</fullName>
    </submittedName>
</protein>
<dbReference type="InterPro" id="IPR018193">
    <property type="entry name" value="Glyc_kinase_flavodox-like_fold"/>
</dbReference>
<proteinExistence type="inferred from homology"/>
<dbReference type="Gene3D" id="3.40.50.10350">
    <property type="entry name" value="Glycerate kinase, domain 1"/>
    <property type="match status" value="1"/>
</dbReference>
<keyword evidence="3 4" id="KW-0418">Kinase</keyword>
<dbReference type="InterPro" id="IPR036129">
    <property type="entry name" value="Glycerate_kinase_sf"/>
</dbReference>
<dbReference type="GO" id="GO:0031388">
    <property type="term" value="P:organic acid phosphorylation"/>
    <property type="evidence" value="ECO:0007669"/>
    <property type="project" value="UniProtKB-UniRule"/>
</dbReference>
<keyword evidence="2 4" id="KW-0808">Transferase</keyword>
<reference evidence="6" key="2">
    <citation type="journal article" date="2019" name="Int. J. Syst. Evol. Microbiol.">
        <title>Faecalibacillus intestinalis gen. nov., sp. nov. and Faecalibacillus faecis sp. nov., isolated from human faeces.</title>
        <authorList>
            <person name="Seo B."/>
            <person name="Jeon K."/>
            <person name="Baek I."/>
            <person name="Lee Y.M."/>
            <person name="Baek K."/>
            <person name="Ko G."/>
        </authorList>
    </citation>
    <scope>NUCLEOTIDE SEQUENCE</scope>
    <source>
        <strain evidence="6">SNUG30370</strain>
    </source>
</reference>
<dbReference type="PANTHER" id="PTHR21599:SF0">
    <property type="entry name" value="GLYCERATE KINASE"/>
    <property type="match status" value="1"/>
</dbReference>
<dbReference type="GO" id="GO:0008887">
    <property type="term" value="F:glycerate kinase activity"/>
    <property type="evidence" value="ECO:0007669"/>
    <property type="project" value="UniProtKB-UniRule"/>
</dbReference>
<dbReference type="Pfam" id="PF02595">
    <property type="entry name" value="Gly_kinase"/>
    <property type="match status" value="1"/>
</dbReference>
<dbReference type="InterPro" id="IPR004381">
    <property type="entry name" value="Glycerate_kinase"/>
</dbReference>
<evidence type="ECO:0000313" key="5">
    <source>
        <dbReference type="EMBL" id="MCB8611247.1"/>
    </source>
</evidence>
<name>A0A2T3G3J8_9FIRM</name>
<comment type="similarity">
    <text evidence="1 4">Belongs to the glycerate kinase type-1 family.</text>
</comment>
<dbReference type="EMBL" id="JAJDKZ010000043">
    <property type="protein sequence ID" value="MCB8611247.1"/>
    <property type="molecule type" value="Genomic_DNA"/>
</dbReference>
<dbReference type="Proteomes" id="UP000241201">
    <property type="component" value="Unassembled WGS sequence"/>
</dbReference>
<dbReference type="AlphaFoldDB" id="A0A2T3G3J8"/>
<gene>
    <name evidence="6" type="ORF">C7U55_00520</name>
    <name evidence="5" type="ORF">LJD69_11660</name>
</gene>
<dbReference type="RefSeq" id="WP_106986868.1">
    <property type="nucleotide sequence ID" value="NZ_DBGCOW010000050.1"/>
</dbReference>
<accession>A0A2T3G3J8</accession>
<dbReference type="PANTHER" id="PTHR21599">
    <property type="entry name" value="GLYCERATE KINASE"/>
    <property type="match status" value="1"/>
</dbReference>
<evidence type="ECO:0000256" key="4">
    <source>
        <dbReference type="PIRNR" id="PIRNR006078"/>
    </source>
</evidence>
<dbReference type="Gene3D" id="3.90.1510.10">
    <property type="entry name" value="Glycerate kinase, domain 2"/>
    <property type="match status" value="1"/>
</dbReference>
<sequence>MKILIASDSYKGSLSSLEVSKYIQKGFKEVFEDISFKTLSMADGGEGTVQAIVESLNGKYISIACHNALNEEIEASYGLIDNFAIIEMASASGLPLVKEKRIREANTIGTGELIEDALNRGCRQIYLGIGGSATNDGGLGMAHYLGIRFLDKNNKALEPIPANLPFIKKIDSTNLDPRIKETKIIVMCDVSNPLCGKDGASAIYGPQKGATKEDIIFLDQGLLHLVDICLQEGYEDYSLFPGSGAAGGLGFGLMTFLKAHLQSGIETVLDIVDFDNVIKDCDLVISGEGRIDHQSMYGKVPTGVAKRAKKQGIETVCIVGSIGSSVGDIYDFITTIESCVDHCCDIDEALENAKVNVYKAAFRLARSIQLGQKMRF</sequence>
<dbReference type="Proteomes" id="UP001198439">
    <property type="component" value="Unassembled WGS sequence"/>
</dbReference>
<dbReference type="PIRSF" id="PIRSF006078">
    <property type="entry name" value="GlxK"/>
    <property type="match status" value="1"/>
</dbReference>
<evidence type="ECO:0000313" key="7">
    <source>
        <dbReference type="Proteomes" id="UP000241201"/>
    </source>
</evidence>
<comment type="caution">
    <text evidence="6">The sequence shown here is derived from an EMBL/GenBank/DDBJ whole genome shotgun (WGS) entry which is preliminary data.</text>
</comment>
<dbReference type="EMBL" id="PYLP01000001">
    <property type="protein sequence ID" value="PST42072.1"/>
    <property type="molecule type" value="Genomic_DNA"/>
</dbReference>
<evidence type="ECO:0000313" key="6">
    <source>
        <dbReference type="EMBL" id="PST42072.1"/>
    </source>
</evidence>
<dbReference type="GeneID" id="77469587"/>